<proteinExistence type="predicted"/>
<feature type="chain" id="PRO_5009307395" evidence="1">
    <location>
        <begin position="17"/>
        <end position="487"/>
    </location>
</feature>
<evidence type="ECO:0000256" key="1">
    <source>
        <dbReference type="SAM" id="SignalP"/>
    </source>
</evidence>
<reference evidence="3" key="1">
    <citation type="submission" date="2016-11" db="UniProtKB">
        <authorList>
            <consortium name="WormBaseParasite"/>
        </authorList>
    </citation>
    <scope>IDENTIFICATION</scope>
</reference>
<keyword evidence="2" id="KW-1185">Reference proteome</keyword>
<dbReference type="eggNOG" id="ENOG502SEKW">
    <property type="taxonomic scope" value="Eukaryota"/>
</dbReference>
<sequence length="487" mass="57480">MLFYLSFILFFQYLSSLSKGNYLRWVPPSAVEWKNTDIPQNVKVYWENRWAKASFLKGCNEENSLKVIPVYFWPGERVDLPCKMCEMAFLTNGRIKRWGYSERIDEFLLNPTQFVRVHEIWEDVQNTPNFTKNIHEIINPDDVIWYPHTFVPEGSKQSSLLSSVLKNDKNYTMKAKKPPRYWQNEGKLSILAVSEPSEFVNPKLKFKADVRSQGVYFCYDEISRKQTSIFFVLMAMIPPVRFTTNDPLDYNDHCGSMRGEDSKKIFPSHNWRFHFLPMGDFNPPPTCQLDENDFEGCKQKYSYLNSADWPKHFTDDCSIDKCRARLYSPENNIDMYIELRWDDWTSCEGDQPTKRRESHCYVVRGEGSINIESMNSEHKKLYSWIKNLETVFDRKPFDTDGIRLHRKTKISGCYNKNDEESKNYEKYDQVWRKVFLPTLGIPDSGPVIQLENPFESCIRYTRRSLKTNEEAKSEHMIGTFSTQVDYC</sequence>
<feature type="signal peptide" evidence="1">
    <location>
        <begin position="1"/>
        <end position="16"/>
    </location>
</feature>
<dbReference type="Proteomes" id="UP000095282">
    <property type="component" value="Unplaced"/>
</dbReference>
<dbReference type="STRING" id="1561998.A0A1I7TDY9"/>
<dbReference type="AlphaFoldDB" id="A0A1I7TDY9"/>
<accession>A0A1I7TDY9</accession>
<organism evidence="2 3">
    <name type="scientific">Caenorhabditis tropicalis</name>
    <dbReference type="NCBI Taxonomy" id="1561998"/>
    <lineage>
        <taxon>Eukaryota</taxon>
        <taxon>Metazoa</taxon>
        <taxon>Ecdysozoa</taxon>
        <taxon>Nematoda</taxon>
        <taxon>Chromadorea</taxon>
        <taxon>Rhabditida</taxon>
        <taxon>Rhabditina</taxon>
        <taxon>Rhabditomorpha</taxon>
        <taxon>Rhabditoidea</taxon>
        <taxon>Rhabditidae</taxon>
        <taxon>Peloderinae</taxon>
        <taxon>Caenorhabditis</taxon>
    </lineage>
</organism>
<dbReference type="WBParaSite" id="Csp11.Scaffold589.g4992.t1">
    <property type="protein sequence ID" value="Csp11.Scaffold589.g4992.t1"/>
    <property type="gene ID" value="Csp11.Scaffold589.g4992"/>
</dbReference>
<name>A0A1I7TDY9_9PELO</name>
<protein>
    <submittedName>
        <fullName evidence="3">Uncharacterized protein</fullName>
    </submittedName>
</protein>
<keyword evidence="1" id="KW-0732">Signal</keyword>
<evidence type="ECO:0000313" key="2">
    <source>
        <dbReference type="Proteomes" id="UP000095282"/>
    </source>
</evidence>
<evidence type="ECO:0000313" key="3">
    <source>
        <dbReference type="WBParaSite" id="Csp11.Scaffold589.g4992.t1"/>
    </source>
</evidence>